<evidence type="ECO:0000313" key="1">
    <source>
        <dbReference type="EMBL" id="RWR83691.1"/>
    </source>
</evidence>
<organism evidence="1 2">
    <name type="scientific">Cinnamomum micranthum f. kanehirae</name>
    <dbReference type="NCBI Taxonomy" id="337451"/>
    <lineage>
        <taxon>Eukaryota</taxon>
        <taxon>Viridiplantae</taxon>
        <taxon>Streptophyta</taxon>
        <taxon>Embryophyta</taxon>
        <taxon>Tracheophyta</taxon>
        <taxon>Spermatophyta</taxon>
        <taxon>Magnoliopsida</taxon>
        <taxon>Magnoliidae</taxon>
        <taxon>Laurales</taxon>
        <taxon>Lauraceae</taxon>
        <taxon>Cinnamomum</taxon>
    </lineage>
</organism>
<dbReference type="AlphaFoldDB" id="A0A3S4NZE7"/>
<protein>
    <submittedName>
        <fullName evidence="1">Uncharacterized protein</fullName>
    </submittedName>
</protein>
<dbReference type="Proteomes" id="UP000283530">
    <property type="component" value="Unassembled WGS sequence"/>
</dbReference>
<accession>A0A3S4NZE7</accession>
<reference evidence="1 2" key="1">
    <citation type="journal article" date="2019" name="Nat. Plants">
        <title>Stout camphor tree genome fills gaps in understanding of flowering plant genome evolution.</title>
        <authorList>
            <person name="Chaw S.M."/>
            <person name="Liu Y.C."/>
            <person name="Wu Y.W."/>
            <person name="Wang H.Y."/>
            <person name="Lin C.I."/>
            <person name="Wu C.S."/>
            <person name="Ke H.M."/>
            <person name="Chang L.Y."/>
            <person name="Hsu C.Y."/>
            <person name="Yang H.T."/>
            <person name="Sudianto E."/>
            <person name="Hsu M.H."/>
            <person name="Wu K.P."/>
            <person name="Wang L.N."/>
            <person name="Leebens-Mack J.H."/>
            <person name="Tsai I.J."/>
        </authorList>
    </citation>
    <scope>NUCLEOTIDE SEQUENCE [LARGE SCALE GENOMIC DNA]</scope>
    <source>
        <strain evidence="2">cv. Chaw 1501</strain>
        <tissue evidence="1">Young leaves</tissue>
    </source>
</reference>
<proteinExistence type="predicted"/>
<keyword evidence="2" id="KW-1185">Reference proteome</keyword>
<evidence type="ECO:0000313" key="2">
    <source>
        <dbReference type="Proteomes" id="UP000283530"/>
    </source>
</evidence>
<sequence>MHDRNFSNNALRVLKHIYNLYVQFYSETIPIKVKNKECIIVAEDEIMFNLTVRSTPIKVKIKDESLLRMRFFLNGLIYLRGPHDRDPPHVLHDSKCTYPGPLVPTRSTRAKISSHRVEYGKGHKVKKTKRLRIVTATKRCSINTHPERWAQATGSISISISFFGLSLRLKNGGTALLSPV</sequence>
<name>A0A3S4NZE7_9MAGN</name>
<comment type="caution">
    <text evidence="1">The sequence shown here is derived from an EMBL/GenBank/DDBJ whole genome shotgun (WGS) entry which is preliminary data.</text>
</comment>
<gene>
    <name evidence="1" type="ORF">CKAN_01245200</name>
</gene>
<dbReference type="EMBL" id="QPKB01000004">
    <property type="protein sequence ID" value="RWR83691.1"/>
    <property type="molecule type" value="Genomic_DNA"/>
</dbReference>